<evidence type="ECO:0000313" key="2">
    <source>
        <dbReference type="Proteomes" id="UP000292627"/>
    </source>
</evidence>
<protein>
    <submittedName>
        <fullName evidence="1">Uncharacterized protein</fullName>
    </submittedName>
</protein>
<dbReference type="AlphaFoldDB" id="A0A4Q8LAT3"/>
<proteinExistence type="predicted"/>
<name>A0A4Q8LAT3_9GAMM</name>
<dbReference type="RefSeq" id="WP_130551381.1">
    <property type="nucleotide sequence ID" value="NZ_SHMC01000003.1"/>
</dbReference>
<dbReference type="EMBL" id="SHMC01000003">
    <property type="protein sequence ID" value="TAA25763.1"/>
    <property type="molecule type" value="Genomic_DNA"/>
</dbReference>
<accession>A0A4Q8LAT3</accession>
<dbReference type="Proteomes" id="UP000292627">
    <property type="component" value="Unassembled WGS sequence"/>
</dbReference>
<evidence type="ECO:0000313" key="1">
    <source>
        <dbReference type="EMBL" id="TAA25763.1"/>
    </source>
</evidence>
<gene>
    <name evidence="1" type="ORF">EA660_10020</name>
</gene>
<sequence length="81" mass="8774">MSMWAPEPAARRAPAAVRYFVDYEVWVGGQAIGWGQLIQAGPPGDALPGADAAWLHDLQQRAAERHGVAAGEVRIRTLVRL</sequence>
<reference evidence="1 2" key="1">
    <citation type="submission" date="2019-02" db="EMBL/GenBank/DDBJ databases">
        <title>WGS of Pseudoxanthomonas species novum from clinical isolates.</title>
        <authorList>
            <person name="Bernier A.-M."/>
            <person name="Bernard K."/>
            <person name="Vachon A."/>
        </authorList>
    </citation>
    <scope>NUCLEOTIDE SEQUENCE [LARGE SCALE GENOMIC DNA]</scope>
    <source>
        <strain evidence="1 2">NML171200</strain>
    </source>
</reference>
<comment type="caution">
    <text evidence="1">The sequence shown here is derived from an EMBL/GenBank/DDBJ whole genome shotgun (WGS) entry which is preliminary data.</text>
</comment>
<organism evidence="1 2">
    <name type="scientific">Pseudoxanthomonas winnipegensis</name>
    <dbReference type="NCBI Taxonomy" id="2480810"/>
    <lineage>
        <taxon>Bacteria</taxon>
        <taxon>Pseudomonadati</taxon>
        <taxon>Pseudomonadota</taxon>
        <taxon>Gammaproteobacteria</taxon>
        <taxon>Lysobacterales</taxon>
        <taxon>Lysobacteraceae</taxon>
        <taxon>Pseudoxanthomonas</taxon>
    </lineage>
</organism>